<feature type="transmembrane region" description="Helical" evidence="7">
    <location>
        <begin position="356"/>
        <end position="383"/>
    </location>
</feature>
<feature type="domain" description="Major facilitator superfamily (MFS) profile" evidence="8">
    <location>
        <begin position="7"/>
        <end position="387"/>
    </location>
</feature>
<feature type="transmembrane region" description="Helical" evidence="7">
    <location>
        <begin position="135"/>
        <end position="153"/>
    </location>
</feature>
<evidence type="ECO:0000256" key="7">
    <source>
        <dbReference type="SAM" id="Phobius"/>
    </source>
</evidence>
<dbReference type="RefSeq" id="WP_056934937.1">
    <property type="nucleotide sequence ID" value="NZ_CP013050.1"/>
</dbReference>
<evidence type="ECO:0000256" key="4">
    <source>
        <dbReference type="ARBA" id="ARBA00022692"/>
    </source>
</evidence>
<evidence type="ECO:0000256" key="5">
    <source>
        <dbReference type="ARBA" id="ARBA00022989"/>
    </source>
</evidence>
<feature type="transmembrane region" description="Helical" evidence="7">
    <location>
        <begin position="104"/>
        <end position="123"/>
    </location>
</feature>
<dbReference type="PATRIC" id="fig|55802.8.peg.2689"/>
<feature type="transmembrane region" description="Helical" evidence="7">
    <location>
        <begin position="243"/>
        <end position="261"/>
    </location>
</feature>
<keyword evidence="6 7" id="KW-0472">Membrane</keyword>
<dbReference type="AlphaFoldDB" id="A0A0S1XFM5"/>
<dbReference type="InterPro" id="IPR011701">
    <property type="entry name" value="MFS"/>
</dbReference>
<protein>
    <submittedName>
        <fullName evidence="9">Transporter, major facilitator family</fullName>
    </submittedName>
</protein>
<dbReference type="Proteomes" id="UP000066042">
    <property type="component" value="Chromosome"/>
</dbReference>
<dbReference type="SUPFAM" id="SSF103473">
    <property type="entry name" value="MFS general substrate transporter"/>
    <property type="match status" value="1"/>
</dbReference>
<dbReference type="GO" id="GO:0022857">
    <property type="term" value="F:transmembrane transporter activity"/>
    <property type="evidence" value="ECO:0007669"/>
    <property type="project" value="InterPro"/>
</dbReference>
<feature type="transmembrane region" description="Helical" evidence="7">
    <location>
        <begin position="209"/>
        <end position="231"/>
    </location>
</feature>
<keyword evidence="3" id="KW-1003">Cell membrane</keyword>
<feature type="transmembrane region" description="Helical" evidence="7">
    <location>
        <begin position="165"/>
        <end position="185"/>
    </location>
</feature>
<dbReference type="Pfam" id="PF07690">
    <property type="entry name" value="MFS_1"/>
    <property type="match status" value="1"/>
</dbReference>
<accession>A0A0S1XFM5</accession>
<comment type="subcellular location">
    <subcellularLocation>
        <location evidence="1">Cell membrane</location>
        <topology evidence="1">Multi-pass membrane protein</topology>
    </subcellularLocation>
</comment>
<evidence type="ECO:0000256" key="3">
    <source>
        <dbReference type="ARBA" id="ARBA00022475"/>
    </source>
</evidence>
<dbReference type="PANTHER" id="PTHR23517:SF3">
    <property type="entry name" value="INTEGRAL MEMBRANE TRANSPORT PROTEIN"/>
    <property type="match status" value="1"/>
</dbReference>
<dbReference type="EMBL" id="CP013050">
    <property type="protein sequence ID" value="ALM76591.1"/>
    <property type="molecule type" value="Genomic_DNA"/>
</dbReference>
<evidence type="ECO:0000313" key="10">
    <source>
        <dbReference type="Proteomes" id="UP000066042"/>
    </source>
</evidence>
<feature type="transmembrane region" description="Helical" evidence="7">
    <location>
        <begin position="45"/>
        <end position="65"/>
    </location>
</feature>
<evidence type="ECO:0000313" key="9">
    <source>
        <dbReference type="EMBL" id="ALM76591.1"/>
    </source>
</evidence>
<dbReference type="STRING" id="55802.TBCH5v1_2703"/>
<proteinExistence type="predicted"/>
<keyword evidence="5 7" id="KW-1133">Transmembrane helix</keyword>
<name>A0A0S1XFM5_THEBA</name>
<dbReference type="PANTHER" id="PTHR23517">
    <property type="entry name" value="RESISTANCE PROTEIN MDTM, PUTATIVE-RELATED-RELATED"/>
    <property type="match status" value="1"/>
</dbReference>
<dbReference type="GeneID" id="26137908"/>
<feature type="transmembrane region" description="Helical" evidence="7">
    <location>
        <begin position="72"/>
        <end position="92"/>
    </location>
</feature>
<dbReference type="PROSITE" id="PS50850">
    <property type="entry name" value="MFS"/>
    <property type="match status" value="1"/>
</dbReference>
<feature type="transmembrane region" description="Helical" evidence="7">
    <location>
        <begin position="273"/>
        <end position="290"/>
    </location>
</feature>
<dbReference type="InterPro" id="IPR020846">
    <property type="entry name" value="MFS_dom"/>
</dbReference>
<evidence type="ECO:0000256" key="1">
    <source>
        <dbReference type="ARBA" id="ARBA00004651"/>
    </source>
</evidence>
<dbReference type="Gene3D" id="1.20.1250.20">
    <property type="entry name" value="MFS general substrate transporter like domains"/>
    <property type="match status" value="1"/>
</dbReference>
<organism evidence="9 10">
    <name type="scientific">Thermococcus barophilus</name>
    <dbReference type="NCBI Taxonomy" id="55802"/>
    <lineage>
        <taxon>Archaea</taxon>
        <taxon>Methanobacteriati</taxon>
        <taxon>Methanobacteriota</taxon>
        <taxon>Thermococci</taxon>
        <taxon>Thermococcales</taxon>
        <taxon>Thermococcaceae</taxon>
        <taxon>Thermococcus</taxon>
    </lineage>
</organism>
<gene>
    <name evidence="9" type="ORF">TBCH5v1_2703</name>
</gene>
<keyword evidence="4 7" id="KW-0812">Transmembrane</keyword>
<dbReference type="InterPro" id="IPR036259">
    <property type="entry name" value="MFS_trans_sf"/>
</dbReference>
<evidence type="ECO:0000259" key="8">
    <source>
        <dbReference type="PROSITE" id="PS50850"/>
    </source>
</evidence>
<evidence type="ECO:0000256" key="6">
    <source>
        <dbReference type="ARBA" id="ARBA00023136"/>
    </source>
</evidence>
<keyword evidence="2" id="KW-0813">Transport</keyword>
<evidence type="ECO:0000256" key="2">
    <source>
        <dbReference type="ARBA" id="ARBA00022448"/>
    </source>
</evidence>
<dbReference type="InterPro" id="IPR050171">
    <property type="entry name" value="MFS_Transporters"/>
</dbReference>
<dbReference type="GO" id="GO:0005886">
    <property type="term" value="C:plasma membrane"/>
    <property type="evidence" value="ECO:0007669"/>
    <property type="project" value="UniProtKB-SubCell"/>
</dbReference>
<sequence length="387" mass="41401">MKKQGLGIALLIASAFTGTLAFRLAVPAVAFYTRDILKASMVNISVISASFILARSLSALFSGLLLEKRKGLVYLGALAMTGNALAVNLYPFTSSWIHVVGIKLMNGFLNGIAWPIAQFVIAVSSPKEIRSRVTALYFIFGNFAGLLGNYTYALTQEFGLKGQMYLASLFFFLTALCMLLSYWLLYEKIAPKREKDTKEGEAPVDAKKILILSALISFLAAFTSGEITYVYVAETLNLDRGTATTLIGLIGFIATLLAYIPSKFADLGNERKVLITVSILAGVSPILAAIKNPITVFLGILMAIFAAQTFRPISRSLLASAKRASAAIGGINAVRNISTTAGQLVFGLAYSLGEVAILGIVLKAALLIFAPVSLLLFGIAVMLNGKR</sequence>
<reference evidence="9 10" key="1">
    <citation type="journal article" date="2016" name="Genome Announc.">
        <title>Complete genome sequence of the hyperthermophilic and piezophilic archaeon Thermococcus barophilus Ch5, capable of growth at the expense of hydrogenogenesis from carbon monoxide and formate.</title>
        <authorList>
            <person name="Oger P."/>
            <person name="Sokolova T.G."/>
            <person name="Kozhevnikova D.A."/>
            <person name="Taranov E.A."/>
            <person name="Vannier P."/>
            <person name="Lee H.S."/>
            <person name="Kwon K.K."/>
            <person name="Kang S.G."/>
            <person name="Lee J.H."/>
            <person name="Bonch-Osmolovskaya E.A."/>
            <person name="Lebedinsky A.V."/>
        </authorList>
    </citation>
    <scope>NUCLEOTIDE SEQUENCE [LARGE SCALE GENOMIC DNA]</scope>
    <source>
        <strain evidence="10">Ch5</strain>
    </source>
</reference>